<organism evidence="3 4">
    <name type="scientific">Mizuhopecten yessoensis</name>
    <name type="common">Japanese scallop</name>
    <name type="synonym">Patinopecten yessoensis</name>
    <dbReference type="NCBI Taxonomy" id="6573"/>
    <lineage>
        <taxon>Eukaryota</taxon>
        <taxon>Metazoa</taxon>
        <taxon>Spiralia</taxon>
        <taxon>Lophotrochozoa</taxon>
        <taxon>Mollusca</taxon>
        <taxon>Bivalvia</taxon>
        <taxon>Autobranchia</taxon>
        <taxon>Pteriomorphia</taxon>
        <taxon>Pectinida</taxon>
        <taxon>Pectinoidea</taxon>
        <taxon>Pectinidae</taxon>
        <taxon>Mizuhopecten</taxon>
    </lineage>
</organism>
<dbReference type="AlphaFoldDB" id="A0A210QGX2"/>
<accession>A0A210QGX2</accession>
<evidence type="ECO:0000259" key="2">
    <source>
        <dbReference type="PROSITE" id="PS51534"/>
    </source>
</evidence>
<dbReference type="SUPFAM" id="SSF52200">
    <property type="entry name" value="Toll/Interleukin receptor TIR domain"/>
    <property type="match status" value="1"/>
</dbReference>
<dbReference type="Proteomes" id="UP000242188">
    <property type="component" value="Unassembled WGS sequence"/>
</dbReference>
<dbReference type="InterPro" id="IPR053047">
    <property type="entry name" value="E3_ubiq_ligase_TRAF3IP2"/>
</dbReference>
<gene>
    <name evidence="3" type="ORF">KP79_PYT17954</name>
</gene>
<dbReference type="PROSITE" id="PS51534">
    <property type="entry name" value="SEFIR"/>
    <property type="match status" value="1"/>
</dbReference>
<dbReference type="Gene3D" id="3.40.50.11530">
    <property type="match status" value="1"/>
</dbReference>
<feature type="region of interest" description="Disordered" evidence="1">
    <location>
        <begin position="596"/>
        <end position="615"/>
    </location>
</feature>
<proteinExistence type="predicted"/>
<sequence>MERPDALDVLLDAIPEIERKYTAAMRNNNRRVKIEPRENSCTFSSGCCTGSCGGSSVANSGISQHHHNISVCPSQYNHYNSQRCPDISSHSIHVTKELNTMPHSYQSYNSSTASVPHSAVHQQHTTSPYMTSYTSSSETDESMEVNIDVADRYLGDNIPIDNESESNSMPWPRDDKAPLPRTIFKAINYLPSLSRVPPLLNYNDMHVGNEEVVETSERMAVHPSAPFGRQVSEEMNTNQPLVDPKGMPAPANANLGLNLHVRPKEGQKAPVDKKKFCSPSPTTVNPLAKLQQFTNSQSYMPNEEYNSIMAAKNREEMLYNRSNLEEVQCRLRGGSDQGVGHREPQTEEDFRMIFNFNAGFRNHRAMLEQHQQIQNQRIMKDKPAINKEIPKTFPRSKSMMQCTSTVGGAQGNRTAECVSGLTKSVSMPDDMKPVEYQRKNFWHIKVFVTYSNDSKRHIQRVLNLCRCMEKNGFTCCMDVYDHKMDSHNKLGWVNQRFSEADFVLVCVSPNYLTEATCMAENNESALHTAYVYQLMESEIQNGGAEIETRFIPIMFDGSRPEDIPKLMHHRLSYHWPKQYRDLLWYLTKPETRTKTKANNYVEQCPRSPKSPNIPT</sequence>
<dbReference type="STRING" id="6573.A0A210QGX2"/>
<comment type="caution">
    <text evidence="3">The sequence shown here is derived from an EMBL/GenBank/DDBJ whole genome shotgun (WGS) entry which is preliminary data.</text>
</comment>
<dbReference type="OrthoDB" id="6021171at2759"/>
<dbReference type="Pfam" id="PF08357">
    <property type="entry name" value="SEFIR"/>
    <property type="match status" value="1"/>
</dbReference>
<dbReference type="PANTHER" id="PTHR34257:SF2">
    <property type="entry name" value="E3 UBIQUITIN LIGASE TRAF3IP2"/>
    <property type="match status" value="1"/>
</dbReference>
<feature type="domain" description="SEFIR" evidence="2">
    <location>
        <begin position="443"/>
        <end position="584"/>
    </location>
</feature>
<dbReference type="GO" id="GO:0006959">
    <property type="term" value="P:humoral immune response"/>
    <property type="evidence" value="ECO:0007669"/>
    <property type="project" value="TreeGrafter"/>
</dbReference>
<evidence type="ECO:0000256" key="1">
    <source>
        <dbReference type="SAM" id="MobiDB-lite"/>
    </source>
</evidence>
<keyword evidence="4" id="KW-1185">Reference proteome</keyword>
<evidence type="ECO:0000313" key="3">
    <source>
        <dbReference type="EMBL" id="OWF47967.1"/>
    </source>
</evidence>
<evidence type="ECO:0000313" key="4">
    <source>
        <dbReference type="Proteomes" id="UP000242188"/>
    </source>
</evidence>
<reference evidence="3 4" key="1">
    <citation type="journal article" date="2017" name="Nat. Ecol. Evol.">
        <title>Scallop genome provides insights into evolution of bilaterian karyotype and development.</title>
        <authorList>
            <person name="Wang S."/>
            <person name="Zhang J."/>
            <person name="Jiao W."/>
            <person name="Li J."/>
            <person name="Xun X."/>
            <person name="Sun Y."/>
            <person name="Guo X."/>
            <person name="Huan P."/>
            <person name="Dong B."/>
            <person name="Zhang L."/>
            <person name="Hu X."/>
            <person name="Sun X."/>
            <person name="Wang J."/>
            <person name="Zhao C."/>
            <person name="Wang Y."/>
            <person name="Wang D."/>
            <person name="Huang X."/>
            <person name="Wang R."/>
            <person name="Lv J."/>
            <person name="Li Y."/>
            <person name="Zhang Z."/>
            <person name="Liu B."/>
            <person name="Lu W."/>
            <person name="Hui Y."/>
            <person name="Liang J."/>
            <person name="Zhou Z."/>
            <person name="Hou R."/>
            <person name="Li X."/>
            <person name="Liu Y."/>
            <person name="Li H."/>
            <person name="Ning X."/>
            <person name="Lin Y."/>
            <person name="Zhao L."/>
            <person name="Xing Q."/>
            <person name="Dou J."/>
            <person name="Li Y."/>
            <person name="Mao J."/>
            <person name="Guo H."/>
            <person name="Dou H."/>
            <person name="Li T."/>
            <person name="Mu C."/>
            <person name="Jiang W."/>
            <person name="Fu Q."/>
            <person name="Fu X."/>
            <person name="Miao Y."/>
            <person name="Liu J."/>
            <person name="Yu Q."/>
            <person name="Li R."/>
            <person name="Liao H."/>
            <person name="Li X."/>
            <person name="Kong Y."/>
            <person name="Jiang Z."/>
            <person name="Chourrout D."/>
            <person name="Li R."/>
            <person name="Bao Z."/>
        </authorList>
    </citation>
    <scope>NUCLEOTIDE SEQUENCE [LARGE SCALE GENOMIC DNA]</scope>
    <source>
        <strain evidence="3 4">PY_sf001</strain>
    </source>
</reference>
<dbReference type="InterPro" id="IPR035897">
    <property type="entry name" value="Toll_tir_struct_dom_sf"/>
</dbReference>
<dbReference type="PANTHER" id="PTHR34257">
    <property type="entry name" value="ADAPTER PROTEIN CIKS"/>
    <property type="match status" value="1"/>
</dbReference>
<dbReference type="EMBL" id="NEDP02003747">
    <property type="protein sequence ID" value="OWF47967.1"/>
    <property type="molecule type" value="Genomic_DNA"/>
</dbReference>
<dbReference type="InterPro" id="IPR013568">
    <property type="entry name" value="SEFIR_dom"/>
</dbReference>
<name>A0A210QGX2_MIZYE</name>
<dbReference type="GO" id="GO:0043123">
    <property type="term" value="P:positive regulation of canonical NF-kappaB signal transduction"/>
    <property type="evidence" value="ECO:0007669"/>
    <property type="project" value="TreeGrafter"/>
</dbReference>
<protein>
    <submittedName>
        <fullName evidence="3">Adapter protein CIKS</fullName>
    </submittedName>
</protein>